<dbReference type="EMBL" id="RHFK02000778">
    <property type="protein sequence ID" value="TWW53190.1"/>
    <property type="molecule type" value="Genomic_DNA"/>
</dbReference>
<protein>
    <submittedName>
        <fullName evidence="1">Uncharacterized protein</fullName>
    </submittedName>
</protein>
<reference evidence="1 2" key="1">
    <citation type="submission" date="2019-04" db="EMBL/GenBank/DDBJ databases">
        <title>Chromosome genome assembly for Takifugu flavidus.</title>
        <authorList>
            <person name="Xiao S."/>
        </authorList>
    </citation>
    <scope>NUCLEOTIDE SEQUENCE [LARGE SCALE GENOMIC DNA]</scope>
    <source>
        <strain evidence="1">HTHZ2018</strain>
        <tissue evidence="1">Muscle</tissue>
    </source>
</reference>
<evidence type="ECO:0000313" key="2">
    <source>
        <dbReference type="Proteomes" id="UP000324091"/>
    </source>
</evidence>
<name>A0A5C6MIN0_9TELE</name>
<dbReference type="AlphaFoldDB" id="A0A5C6MIN0"/>
<evidence type="ECO:0000313" key="1">
    <source>
        <dbReference type="EMBL" id="TWW53190.1"/>
    </source>
</evidence>
<keyword evidence="2" id="KW-1185">Reference proteome</keyword>
<sequence>MEDQDQQSMSAGKEKRMYQAHLRVMVKEAKQFNPFVLRPTQEGGQVDGWLAVQRSMIEDDSLHSRRPPTHGGGPVTRSRVEEAVGGQYPLVASQGGAAPWIAAFKALTMGVPLALGDVRMVVAACVGLQKLAGVEQLAGTSVQGGNRAPDTTPFADHIGAFCDALRLHFPISVAAIEDFSHRWKDDGSVSPETWLHEARQKWVQMTGEPQLIILPRW</sequence>
<proteinExistence type="predicted"/>
<dbReference type="Proteomes" id="UP000324091">
    <property type="component" value="Unassembled WGS sequence"/>
</dbReference>
<accession>A0A5C6MIN0</accession>
<comment type="caution">
    <text evidence="1">The sequence shown here is derived from an EMBL/GenBank/DDBJ whole genome shotgun (WGS) entry which is preliminary data.</text>
</comment>
<gene>
    <name evidence="1" type="ORF">D4764_0157010</name>
</gene>
<organism evidence="1 2">
    <name type="scientific">Takifugu flavidus</name>
    <name type="common">sansaifugu</name>
    <dbReference type="NCBI Taxonomy" id="433684"/>
    <lineage>
        <taxon>Eukaryota</taxon>
        <taxon>Metazoa</taxon>
        <taxon>Chordata</taxon>
        <taxon>Craniata</taxon>
        <taxon>Vertebrata</taxon>
        <taxon>Euteleostomi</taxon>
        <taxon>Actinopterygii</taxon>
        <taxon>Neopterygii</taxon>
        <taxon>Teleostei</taxon>
        <taxon>Neoteleostei</taxon>
        <taxon>Acanthomorphata</taxon>
        <taxon>Eupercaria</taxon>
        <taxon>Tetraodontiformes</taxon>
        <taxon>Tetradontoidea</taxon>
        <taxon>Tetraodontidae</taxon>
        <taxon>Takifugu</taxon>
    </lineage>
</organism>